<dbReference type="InterPro" id="IPR044911">
    <property type="entry name" value="V-type_ATPase_csu/dsu_dom_3"/>
</dbReference>
<dbReference type="InterPro" id="IPR036079">
    <property type="entry name" value="ATPase_csu/dsu_sf"/>
</dbReference>
<proteinExistence type="inferred from homology"/>
<name>F4A013_MAHA5</name>
<dbReference type="Pfam" id="PF01992">
    <property type="entry name" value="vATP-synt_AC39"/>
    <property type="match status" value="1"/>
</dbReference>
<evidence type="ECO:0000256" key="2">
    <source>
        <dbReference type="ARBA" id="ARBA00022448"/>
    </source>
</evidence>
<evidence type="ECO:0000256" key="3">
    <source>
        <dbReference type="ARBA" id="ARBA00023065"/>
    </source>
</evidence>
<reference evidence="5" key="1">
    <citation type="submission" date="2010-11" db="EMBL/GenBank/DDBJ databases">
        <title>The complete genome of Mahella australiensis DSM 15567.</title>
        <authorList>
            <consortium name="US DOE Joint Genome Institute (JGI-PGF)"/>
            <person name="Lucas S."/>
            <person name="Copeland A."/>
            <person name="Lapidus A."/>
            <person name="Bruce D."/>
            <person name="Goodwin L."/>
            <person name="Pitluck S."/>
            <person name="Kyrpides N."/>
            <person name="Mavromatis K."/>
            <person name="Pagani I."/>
            <person name="Ivanova N."/>
            <person name="Teshima H."/>
            <person name="Brettin T."/>
            <person name="Detter J.C."/>
            <person name="Han C."/>
            <person name="Tapia R."/>
            <person name="Land M."/>
            <person name="Hauser L."/>
            <person name="Markowitz V."/>
            <person name="Cheng J.-F."/>
            <person name="Hugenholtz P."/>
            <person name="Woyke T."/>
            <person name="Wu D."/>
            <person name="Spring S."/>
            <person name="Pukall R."/>
            <person name="Steenblock K."/>
            <person name="Schneider S."/>
            <person name="Klenk H.-P."/>
            <person name="Eisen J.A."/>
        </authorList>
    </citation>
    <scope>NUCLEOTIDE SEQUENCE [LARGE SCALE GENOMIC DNA]</scope>
    <source>
        <strain evidence="5">DSM 15567 / CIP 107919 / 50-1 BON</strain>
    </source>
</reference>
<dbReference type="AlphaFoldDB" id="F4A013"/>
<dbReference type="InterPro" id="IPR050873">
    <property type="entry name" value="V-ATPase_V0D/AC39_subunit"/>
</dbReference>
<evidence type="ECO:0000256" key="1">
    <source>
        <dbReference type="ARBA" id="ARBA00006709"/>
    </source>
</evidence>
<comment type="similarity">
    <text evidence="1">Belongs to the V-ATPase V0D/AC39 subunit family.</text>
</comment>
<dbReference type="NCBIfam" id="NF002266">
    <property type="entry name" value="PRK01198.1-2"/>
    <property type="match status" value="1"/>
</dbReference>
<dbReference type="Gene3D" id="1.20.1690.10">
    <property type="entry name" value="V-type ATP synthase subunit C domain"/>
    <property type="match status" value="2"/>
</dbReference>
<dbReference type="GO" id="GO:0046961">
    <property type="term" value="F:proton-transporting ATPase activity, rotational mechanism"/>
    <property type="evidence" value="ECO:0007669"/>
    <property type="project" value="InterPro"/>
</dbReference>
<dbReference type="SUPFAM" id="SSF103486">
    <property type="entry name" value="V-type ATP synthase subunit C"/>
    <property type="match status" value="1"/>
</dbReference>
<dbReference type="InterPro" id="IPR002843">
    <property type="entry name" value="ATPase_V0-cplx_csu/dsu"/>
</dbReference>
<dbReference type="Proteomes" id="UP000008457">
    <property type="component" value="Chromosome"/>
</dbReference>
<dbReference type="Gene3D" id="1.10.132.50">
    <property type="entry name" value="ATP synthase (C/AC39) subunit, domain 3"/>
    <property type="match status" value="1"/>
</dbReference>
<gene>
    <name evidence="4" type="ordered locus">Mahau_0628</name>
</gene>
<dbReference type="RefSeq" id="WP_013780264.1">
    <property type="nucleotide sequence ID" value="NC_015520.1"/>
</dbReference>
<dbReference type="KEGG" id="mas:Mahau_0628"/>
<sequence>MPVDFTYAVGRTRVLETRLLDKDRIERMVAAANADEVLRVLAETAYGSIASQINADEYEIMLNARLKEAYELVRHISPTPAVADILALKYDFHNLKVLLKDRYLKQYDDEILVKLGTVDIEKLKSYMQEDDFKGMPGVLRDAIIEAQAAFEVSRDPQDIDMTLDKAYYEAVYAIADDMHSDFVKELFRRQADMINIRTFVRVKAMGKDSRFLVKALLPGGYLDETFFIELMDQTLGALIDRLRFTHYDGLVDGIAEFERTGRLTVYERLMDDKLLSYIRDNRSDPFDPAAVIGYLWALENETRIVRIIMVGKINHMPSDAIRQRIREVY</sequence>
<protein>
    <submittedName>
        <fullName evidence="4">H+transporting two-sector ATPase C (AC39) subunit</fullName>
    </submittedName>
</protein>
<organism evidence="4 5">
    <name type="scientific">Mahella australiensis (strain DSM 15567 / CIP 107919 / 50-1 BON)</name>
    <dbReference type="NCBI Taxonomy" id="697281"/>
    <lineage>
        <taxon>Bacteria</taxon>
        <taxon>Bacillati</taxon>
        <taxon>Bacillota</taxon>
        <taxon>Clostridia</taxon>
        <taxon>Thermoanaerobacterales</taxon>
        <taxon>Thermoanaerobacterales Family IV. Incertae Sedis</taxon>
        <taxon>Mahella</taxon>
    </lineage>
</organism>
<accession>F4A013</accession>
<evidence type="ECO:0000313" key="5">
    <source>
        <dbReference type="Proteomes" id="UP000008457"/>
    </source>
</evidence>
<dbReference type="InterPro" id="IPR035067">
    <property type="entry name" value="V-type_ATPase_csu/dsu"/>
</dbReference>
<dbReference type="OrthoDB" id="1653at2"/>
<evidence type="ECO:0000313" key="4">
    <source>
        <dbReference type="EMBL" id="AEE95831.1"/>
    </source>
</evidence>
<dbReference type="eggNOG" id="COG1527">
    <property type="taxonomic scope" value="Bacteria"/>
</dbReference>
<keyword evidence="2" id="KW-0813">Transport</keyword>
<dbReference type="PANTHER" id="PTHR38682">
    <property type="entry name" value="V-TYPE ATP SYNTHASE SUBUNIT C"/>
    <property type="match status" value="1"/>
</dbReference>
<dbReference type="STRING" id="697281.Mahau_0628"/>
<keyword evidence="3" id="KW-0406">Ion transport</keyword>
<dbReference type="HOGENOM" id="CLU_059311_1_0_9"/>
<reference evidence="4 5" key="2">
    <citation type="journal article" date="2011" name="Stand. Genomic Sci.">
        <title>Complete genome sequence of Mahella australiensis type strain (50-1 BON).</title>
        <authorList>
            <person name="Sikorski J."/>
            <person name="Teshima H."/>
            <person name="Nolan M."/>
            <person name="Lucas S."/>
            <person name="Hammon N."/>
            <person name="Deshpande S."/>
            <person name="Cheng J.F."/>
            <person name="Pitluck S."/>
            <person name="Liolios K."/>
            <person name="Pagani I."/>
            <person name="Ivanova N."/>
            <person name="Huntemann M."/>
            <person name="Mavromatis K."/>
            <person name="Ovchinikova G."/>
            <person name="Pati A."/>
            <person name="Tapia R."/>
            <person name="Han C."/>
            <person name="Goodwin L."/>
            <person name="Chen A."/>
            <person name="Palaniappan K."/>
            <person name="Land M."/>
            <person name="Hauser L."/>
            <person name="Ngatchou-Djao O.D."/>
            <person name="Rohde M."/>
            <person name="Pukall R."/>
            <person name="Spring S."/>
            <person name="Abt B."/>
            <person name="Goker M."/>
            <person name="Detter J.C."/>
            <person name="Woyke T."/>
            <person name="Bristow J."/>
            <person name="Markowitz V."/>
            <person name="Hugenholtz P."/>
            <person name="Eisen J.A."/>
            <person name="Kyrpides N.C."/>
            <person name="Klenk H.P."/>
            <person name="Lapidus A."/>
        </authorList>
    </citation>
    <scope>NUCLEOTIDE SEQUENCE [LARGE SCALE GENOMIC DNA]</scope>
    <source>
        <strain evidence="5">DSM 15567 / CIP 107919 / 50-1 BON</strain>
    </source>
</reference>
<dbReference type="PANTHER" id="PTHR38682:SF1">
    <property type="entry name" value="V-TYPE ATP SYNTHASE SUBUNIT C"/>
    <property type="match status" value="1"/>
</dbReference>
<dbReference type="EMBL" id="CP002360">
    <property type="protein sequence ID" value="AEE95831.1"/>
    <property type="molecule type" value="Genomic_DNA"/>
</dbReference>
<keyword evidence="5" id="KW-1185">Reference proteome</keyword>